<name>A0A937A1S4_9FLAO</name>
<proteinExistence type="predicted"/>
<evidence type="ECO:0000313" key="3">
    <source>
        <dbReference type="Proteomes" id="UP000651057"/>
    </source>
</evidence>
<protein>
    <submittedName>
        <fullName evidence="2">Uncharacterized protein</fullName>
    </submittedName>
</protein>
<keyword evidence="3" id="KW-1185">Reference proteome</keyword>
<accession>A0A937A1S4</accession>
<organism evidence="2 3">
    <name type="scientific">Aquimarina mytili</name>
    <dbReference type="NCBI Taxonomy" id="874423"/>
    <lineage>
        <taxon>Bacteria</taxon>
        <taxon>Pseudomonadati</taxon>
        <taxon>Bacteroidota</taxon>
        <taxon>Flavobacteriia</taxon>
        <taxon>Flavobacteriales</taxon>
        <taxon>Flavobacteriaceae</taxon>
        <taxon>Aquimarina</taxon>
    </lineage>
</organism>
<gene>
    <name evidence="2" type="ORF">JJQ60_07900</name>
</gene>
<dbReference type="EMBL" id="JAERQJ010000003">
    <property type="protein sequence ID" value="MBL0683435.1"/>
    <property type="molecule type" value="Genomic_DNA"/>
</dbReference>
<evidence type="ECO:0000256" key="1">
    <source>
        <dbReference type="SAM" id="Phobius"/>
    </source>
</evidence>
<dbReference type="RefSeq" id="WP_201918441.1">
    <property type="nucleotide sequence ID" value="NZ_BAABAX010000005.1"/>
</dbReference>
<reference evidence="2" key="1">
    <citation type="submission" date="2021-01" db="EMBL/GenBank/DDBJ databases">
        <authorList>
            <person name="Zhong Y.L."/>
        </authorList>
    </citation>
    <scope>NUCLEOTIDE SEQUENCE</scope>
    <source>
        <strain evidence="2">KCTC 23302</strain>
    </source>
</reference>
<keyword evidence="1" id="KW-1133">Transmembrane helix</keyword>
<sequence>MEFKTPKVLEKKPVIAGFDLKTIVIIIVSVLLFVFTVFVSFFMSLLSLSVGIFYVYITKKYPKKGELTRLLKYNSSTKCIRVNQQIKSLIKRN</sequence>
<dbReference type="AlphaFoldDB" id="A0A937A1S4"/>
<dbReference type="Proteomes" id="UP000651057">
    <property type="component" value="Unassembled WGS sequence"/>
</dbReference>
<keyword evidence="1" id="KW-0812">Transmembrane</keyword>
<keyword evidence="1" id="KW-0472">Membrane</keyword>
<comment type="caution">
    <text evidence="2">The sequence shown here is derived from an EMBL/GenBank/DDBJ whole genome shotgun (WGS) entry which is preliminary data.</text>
</comment>
<feature type="transmembrane region" description="Helical" evidence="1">
    <location>
        <begin position="23"/>
        <end position="56"/>
    </location>
</feature>
<evidence type="ECO:0000313" key="2">
    <source>
        <dbReference type="EMBL" id="MBL0683435.1"/>
    </source>
</evidence>